<name>A0A699QM70_TANCI</name>
<gene>
    <name evidence="2" type="ORF">Tci_842207</name>
</gene>
<dbReference type="AlphaFoldDB" id="A0A699QM70"/>
<sequence>DLDDGIDSERRIQLRELKRKGKQKNKGPNVYYFDLGQQFATKKIVTRRVRKQGVGPIEKFKEVEVDVDNESEEKSDTKENDNSSSDSEDLDYDSKHDEVFDDDEHIAEDVHVQEHDLDVIDYNSVGSDLDDGIDSERRI</sequence>
<feature type="non-terminal residue" evidence="2">
    <location>
        <position position="1"/>
    </location>
</feature>
<comment type="caution">
    <text evidence="2">The sequence shown here is derived from an EMBL/GenBank/DDBJ whole genome shotgun (WGS) entry which is preliminary data.</text>
</comment>
<accession>A0A699QM70</accession>
<dbReference type="EMBL" id="BKCJ011028075">
    <property type="protein sequence ID" value="GFC70237.1"/>
    <property type="molecule type" value="Genomic_DNA"/>
</dbReference>
<feature type="non-terminal residue" evidence="2">
    <location>
        <position position="139"/>
    </location>
</feature>
<feature type="region of interest" description="Disordered" evidence="1">
    <location>
        <begin position="59"/>
        <end position="139"/>
    </location>
</feature>
<feature type="compositionally biased region" description="Basic and acidic residues" evidence="1">
    <location>
        <begin position="72"/>
        <end position="81"/>
    </location>
</feature>
<organism evidence="2">
    <name type="scientific">Tanacetum cinerariifolium</name>
    <name type="common">Dalmatian daisy</name>
    <name type="synonym">Chrysanthemum cinerariifolium</name>
    <dbReference type="NCBI Taxonomy" id="118510"/>
    <lineage>
        <taxon>Eukaryota</taxon>
        <taxon>Viridiplantae</taxon>
        <taxon>Streptophyta</taxon>
        <taxon>Embryophyta</taxon>
        <taxon>Tracheophyta</taxon>
        <taxon>Spermatophyta</taxon>
        <taxon>Magnoliopsida</taxon>
        <taxon>eudicotyledons</taxon>
        <taxon>Gunneridae</taxon>
        <taxon>Pentapetalae</taxon>
        <taxon>asterids</taxon>
        <taxon>campanulids</taxon>
        <taxon>Asterales</taxon>
        <taxon>Asteraceae</taxon>
        <taxon>Asteroideae</taxon>
        <taxon>Anthemideae</taxon>
        <taxon>Anthemidinae</taxon>
        <taxon>Tanacetum</taxon>
    </lineage>
</organism>
<evidence type="ECO:0000313" key="2">
    <source>
        <dbReference type="EMBL" id="GFC70237.1"/>
    </source>
</evidence>
<proteinExistence type="predicted"/>
<evidence type="ECO:0000256" key="1">
    <source>
        <dbReference type="SAM" id="MobiDB-lite"/>
    </source>
</evidence>
<feature type="compositionally biased region" description="Basic and acidic residues" evidence="1">
    <location>
        <begin position="107"/>
        <end position="118"/>
    </location>
</feature>
<protein>
    <submittedName>
        <fullName evidence="2">Uncharacterized protein</fullName>
    </submittedName>
</protein>
<reference evidence="2" key="1">
    <citation type="journal article" date="2019" name="Sci. Rep.">
        <title>Draft genome of Tanacetum cinerariifolium, the natural source of mosquito coil.</title>
        <authorList>
            <person name="Yamashiro T."/>
            <person name="Shiraishi A."/>
            <person name="Satake H."/>
            <person name="Nakayama K."/>
        </authorList>
    </citation>
    <scope>NUCLEOTIDE SEQUENCE</scope>
</reference>